<keyword evidence="3" id="KW-1185">Reference proteome</keyword>
<sequence length="106" mass="11504">MDEARLSAYERRVLAEIEEDLSADDALVRRMAGRRPRALPRRTARGGVCAALLGTATLTLLVLAVTTSAPALIWAFAAVWVATLALLLRLVVRWTRRHLGGGTPEA</sequence>
<keyword evidence="1" id="KW-0812">Transmembrane</keyword>
<feature type="transmembrane region" description="Helical" evidence="1">
    <location>
        <begin position="44"/>
        <end position="65"/>
    </location>
</feature>
<organism evidence="2 3">
    <name type="scientific">Streptomyces omiyaensis</name>
    <dbReference type="NCBI Taxonomy" id="68247"/>
    <lineage>
        <taxon>Bacteria</taxon>
        <taxon>Bacillati</taxon>
        <taxon>Actinomycetota</taxon>
        <taxon>Actinomycetes</taxon>
        <taxon>Kitasatosporales</taxon>
        <taxon>Streptomycetaceae</taxon>
        <taxon>Streptomyces</taxon>
    </lineage>
</organism>
<evidence type="ECO:0000313" key="3">
    <source>
        <dbReference type="Proteomes" id="UP001604282"/>
    </source>
</evidence>
<dbReference type="InterPro" id="IPR021401">
    <property type="entry name" value="DUF3040"/>
</dbReference>
<evidence type="ECO:0000313" key="2">
    <source>
        <dbReference type="EMBL" id="MFG3189546.1"/>
    </source>
</evidence>
<dbReference type="EMBL" id="JBICZW010000006">
    <property type="protein sequence ID" value="MFG3189546.1"/>
    <property type="molecule type" value="Genomic_DNA"/>
</dbReference>
<comment type="caution">
    <text evidence="2">The sequence shown here is derived from an EMBL/GenBank/DDBJ whole genome shotgun (WGS) entry which is preliminary data.</text>
</comment>
<name>A0ABW7BQ72_9ACTN</name>
<dbReference type="Proteomes" id="UP001604282">
    <property type="component" value="Unassembled WGS sequence"/>
</dbReference>
<keyword evidence="1" id="KW-1133">Transmembrane helix</keyword>
<proteinExistence type="predicted"/>
<dbReference type="Pfam" id="PF11239">
    <property type="entry name" value="DUF3040"/>
    <property type="match status" value="1"/>
</dbReference>
<reference evidence="2 3" key="1">
    <citation type="submission" date="2024-10" db="EMBL/GenBank/DDBJ databases">
        <title>The Natural Products Discovery Center: Release of the First 8490 Sequenced Strains for Exploring Actinobacteria Biosynthetic Diversity.</title>
        <authorList>
            <person name="Kalkreuter E."/>
            <person name="Kautsar S.A."/>
            <person name="Yang D."/>
            <person name="Bader C.D."/>
            <person name="Teijaro C.N."/>
            <person name="Fluegel L."/>
            <person name="Davis C.M."/>
            <person name="Simpson J.R."/>
            <person name="Lauterbach L."/>
            <person name="Steele A.D."/>
            <person name="Gui C."/>
            <person name="Meng S."/>
            <person name="Li G."/>
            <person name="Viehrig K."/>
            <person name="Ye F."/>
            <person name="Su P."/>
            <person name="Kiefer A.F."/>
            <person name="Nichols A."/>
            <person name="Cepeda A.J."/>
            <person name="Yan W."/>
            <person name="Fan B."/>
            <person name="Jiang Y."/>
            <person name="Adhikari A."/>
            <person name="Zheng C.-J."/>
            <person name="Schuster L."/>
            <person name="Cowan T.M."/>
            <person name="Smanski M.J."/>
            <person name="Chevrette M.G."/>
            <person name="De Carvalho L.P.S."/>
            <person name="Shen B."/>
        </authorList>
    </citation>
    <scope>NUCLEOTIDE SEQUENCE [LARGE SCALE GENOMIC DNA]</scope>
    <source>
        <strain evidence="2 3">NPDC048229</strain>
    </source>
</reference>
<feature type="transmembrane region" description="Helical" evidence="1">
    <location>
        <begin position="71"/>
        <end position="92"/>
    </location>
</feature>
<dbReference type="RefSeq" id="WP_189848684.1">
    <property type="nucleotide sequence ID" value="NZ_BMVV01000005.1"/>
</dbReference>
<gene>
    <name evidence="2" type="ORF">ACGFYS_11420</name>
</gene>
<evidence type="ECO:0000256" key="1">
    <source>
        <dbReference type="SAM" id="Phobius"/>
    </source>
</evidence>
<keyword evidence="1" id="KW-0472">Membrane</keyword>
<accession>A0ABW7BQ72</accession>
<protein>
    <submittedName>
        <fullName evidence="2">DUF3040 domain-containing protein</fullName>
    </submittedName>
</protein>